<name>A0A2N8KDP9_9BURK</name>
<reference evidence="2 3" key="1">
    <citation type="submission" date="2018-01" db="EMBL/GenBank/DDBJ databases">
        <title>The draft genome of an aniline degradation strain ANB-1.</title>
        <authorList>
            <person name="Zhang L."/>
            <person name="Jiang J."/>
        </authorList>
    </citation>
    <scope>NUCLEOTIDE SEQUENCE [LARGE SCALE GENOMIC DNA]</scope>
    <source>
        <strain evidence="2 3">ANB-1</strain>
    </source>
</reference>
<evidence type="ECO:0000259" key="1">
    <source>
        <dbReference type="SMART" id="SM00382"/>
    </source>
</evidence>
<feature type="domain" description="AAA+ ATPase" evidence="1">
    <location>
        <begin position="116"/>
        <end position="244"/>
    </location>
</feature>
<dbReference type="PANTHER" id="PTHR30050">
    <property type="entry name" value="CHROMOSOMAL REPLICATION INITIATOR PROTEIN DNAA"/>
    <property type="match status" value="1"/>
</dbReference>
<sequence>METSTARTTAAVLMTMAGFNFETETRRCPEHGEYTAMKTPVGWSDCTVCNAKRQQAERFRLEAEASRASLMRQADVPLRYHGKTLETYDAAGGGRPAVALAVANEYADSFADVRAAGRGLIFCGRPGTGKTHLAVGIMHRVLAAGYSARFAVVLDAMQAVKGTYRKDAATTEAAVIEKLTAPDLLVLDEIGNQYGTDAERIILSSVINTRYNAMKPTILLSNLAKEALVQELGDRVIDRMREGGGRMVVFDWDSHRGARV</sequence>
<evidence type="ECO:0000313" key="3">
    <source>
        <dbReference type="Proteomes" id="UP000235994"/>
    </source>
</evidence>
<accession>A0A2N8KDP9</accession>
<dbReference type="InterPro" id="IPR027417">
    <property type="entry name" value="P-loop_NTPase"/>
</dbReference>
<dbReference type="GO" id="GO:0006260">
    <property type="term" value="P:DNA replication"/>
    <property type="evidence" value="ECO:0007669"/>
    <property type="project" value="TreeGrafter"/>
</dbReference>
<dbReference type="AlphaFoldDB" id="A0A2N8KDP9"/>
<dbReference type="RefSeq" id="WP_102774667.1">
    <property type="nucleotide sequence ID" value="NZ_POQS01000006.1"/>
</dbReference>
<evidence type="ECO:0000313" key="2">
    <source>
        <dbReference type="EMBL" id="PND31573.1"/>
    </source>
</evidence>
<dbReference type="Gene3D" id="3.40.50.300">
    <property type="entry name" value="P-loop containing nucleotide triphosphate hydrolases"/>
    <property type="match status" value="1"/>
</dbReference>
<dbReference type="InterPro" id="IPR002611">
    <property type="entry name" value="IstB_ATP-bd"/>
</dbReference>
<dbReference type="InterPro" id="IPR003593">
    <property type="entry name" value="AAA+_ATPase"/>
</dbReference>
<dbReference type="Pfam" id="PF01695">
    <property type="entry name" value="IstB_IS21"/>
    <property type="match status" value="1"/>
</dbReference>
<dbReference type="PANTHER" id="PTHR30050:SF4">
    <property type="entry name" value="ATP-BINDING PROTEIN RV3427C IN INSERTION SEQUENCE-RELATED"/>
    <property type="match status" value="1"/>
</dbReference>
<dbReference type="GO" id="GO:0005524">
    <property type="term" value="F:ATP binding"/>
    <property type="evidence" value="ECO:0007669"/>
    <property type="project" value="InterPro"/>
</dbReference>
<dbReference type="SMART" id="SM00382">
    <property type="entry name" value="AAA"/>
    <property type="match status" value="1"/>
</dbReference>
<dbReference type="Proteomes" id="UP000235994">
    <property type="component" value="Unassembled WGS sequence"/>
</dbReference>
<gene>
    <name evidence="2" type="ORF">C1I89_22305</name>
</gene>
<dbReference type="SUPFAM" id="SSF52540">
    <property type="entry name" value="P-loop containing nucleoside triphosphate hydrolases"/>
    <property type="match status" value="1"/>
</dbReference>
<organism evidence="2 3">
    <name type="scientific">Achromobacter pulmonis</name>
    <dbReference type="NCBI Taxonomy" id="1389932"/>
    <lineage>
        <taxon>Bacteria</taxon>
        <taxon>Pseudomonadati</taxon>
        <taxon>Pseudomonadota</taxon>
        <taxon>Betaproteobacteria</taxon>
        <taxon>Burkholderiales</taxon>
        <taxon>Alcaligenaceae</taxon>
        <taxon>Achromobacter</taxon>
    </lineage>
</organism>
<protein>
    <submittedName>
        <fullName evidence="2">DNA replication protein DnaC</fullName>
    </submittedName>
</protein>
<keyword evidence="3" id="KW-1185">Reference proteome</keyword>
<dbReference type="CDD" id="cd00009">
    <property type="entry name" value="AAA"/>
    <property type="match status" value="1"/>
</dbReference>
<comment type="caution">
    <text evidence="2">The sequence shown here is derived from an EMBL/GenBank/DDBJ whole genome shotgun (WGS) entry which is preliminary data.</text>
</comment>
<proteinExistence type="predicted"/>
<dbReference type="EMBL" id="POQS01000006">
    <property type="protein sequence ID" value="PND31573.1"/>
    <property type="molecule type" value="Genomic_DNA"/>
</dbReference>